<evidence type="ECO:0000256" key="2">
    <source>
        <dbReference type="SAM" id="MobiDB-lite"/>
    </source>
</evidence>
<feature type="compositionally biased region" description="Acidic residues" evidence="2">
    <location>
        <begin position="504"/>
        <end position="515"/>
    </location>
</feature>
<feature type="region of interest" description="Disordered" evidence="2">
    <location>
        <begin position="424"/>
        <end position="524"/>
    </location>
</feature>
<organism evidence="3 4">
    <name type="scientific">Monilinia laxa</name>
    <name type="common">Brown rot fungus</name>
    <name type="synonym">Sclerotinia laxa</name>
    <dbReference type="NCBI Taxonomy" id="61186"/>
    <lineage>
        <taxon>Eukaryota</taxon>
        <taxon>Fungi</taxon>
        <taxon>Dikarya</taxon>
        <taxon>Ascomycota</taxon>
        <taxon>Pezizomycotina</taxon>
        <taxon>Leotiomycetes</taxon>
        <taxon>Helotiales</taxon>
        <taxon>Sclerotiniaceae</taxon>
        <taxon>Monilinia</taxon>
    </lineage>
</organism>
<gene>
    <name evidence="3" type="ORF">EYC80_004538</name>
</gene>
<dbReference type="EMBL" id="VIGI01000002">
    <property type="protein sequence ID" value="KAB8303085.1"/>
    <property type="molecule type" value="Genomic_DNA"/>
</dbReference>
<feature type="compositionally biased region" description="Polar residues" evidence="2">
    <location>
        <begin position="475"/>
        <end position="492"/>
    </location>
</feature>
<keyword evidence="1" id="KW-0175">Coiled coil</keyword>
<comment type="caution">
    <text evidence="3">The sequence shown here is derived from an EMBL/GenBank/DDBJ whole genome shotgun (WGS) entry which is preliminary data.</text>
</comment>
<dbReference type="AlphaFoldDB" id="A0A5N6KHC6"/>
<reference evidence="3 4" key="1">
    <citation type="submission" date="2019-06" db="EMBL/GenBank/DDBJ databases">
        <title>Genome Sequence of the Brown Rot Fungal Pathogen Monilinia laxa.</title>
        <authorList>
            <person name="De Miccolis Angelini R.M."/>
            <person name="Landi L."/>
            <person name="Abate D."/>
            <person name="Pollastro S."/>
            <person name="Romanazzi G."/>
            <person name="Faretra F."/>
        </authorList>
    </citation>
    <scope>NUCLEOTIDE SEQUENCE [LARGE SCALE GENOMIC DNA]</scope>
    <source>
        <strain evidence="3 4">Mlax316</strain>
    </source>
</reference>
<feature type="compositionally biased region" description="Low complexity" evidence="2">
    <location>
        <begin position="459"/>
        <end position="471"/>
    </location>
</feature>
<feature type="coiled-coil region" evidence="1">
    <location>
        <begin position="376"/>
        <end position="410"/>
    </location>
</feature>
<name>A0A5N6KHC6_MONLA</name>
<dbReference type="Proteomes" id="UP000326757">
    <property type="component" value="Unassembled WGS sequence"/>
</dbReference>
<feature type="compositionally biased region" description="Polar residues" evidence="2">
    <location>
        <begin position="149"/>
        <end position="165"/>
    </location>
</feature>
<feature type="region of interest" description="Disordered" evidence="2">
    <location>
        <begin position="111"/>
        <end position="197"/>
    </location>
</feature>
<feature type="region of interest" description="Disordered" evidence="2">
    <location>
        <begin position="1"/>
        <end position="30"/>
    </location>
</feature>
<accession>A0A5N6KHC6</accession>
<protein>
    <submittedName>
        <fullName evidence="3">Uncharacterized protein</fullName>
    </submittedName>
</protein>
<evidence type="ECO:0000313" key="4">
    <source>
        <dbReference type="Proteomes" id="UP000326757"/>
    </source>
</evidence>
<feature type="compositionally biased region" description="Basic and acidic residues" evidence="2">
    <location>
        <begin position="340"/>
        <end position="351"/>
    </location>
</feature>
<evidence type="ECO:0000256" key="1">
    <source>
        <dbReference type="SAM" id="Coils"/>
    </source>
</evidence>
<proteinExistence type="predicted"/>
<keyword evidence="4" id="KW-1185">Reference proteome</keyword>
<sequence>MGLPIFFEPSTPGSKPERPGKPATDARSGIRRRHIFGNHSGAAYNARLRRALSTEHPERNYEDLFTFEEPNNTARSRIGAATATIRAERRRNHMQMGPGIYRVSRHERPLAESMETDGPSMPAVPESRDYVTPMNPDSQRAARGPDPTTPYTETDLNSISRTQASEVPEERPRSTLPSGNNVRSVEDPSPSNPNLFSGEFTTLSAALASAGRGNVIDSQNLFPPNGGHVQRSRTLSWEADQRRHVREREEEENAPEDILRVYDIIEEGQRELDDDIREERRVERRLEERRRIEGIRERVEASMRVDNVEREQDQERQLHDLSHAQEHPTLHNPISVEQSESTRVERGREGAARQVGEVQPQLHFYRDRVELARRRVQLAEIDRGRARSEVERAREQVERARERVDRAREQLANFDPLGFMDQIGQSSVNGLGDRERSLSPEEEGSWDAILITPDPQPPSASSSFASTAALRSQRDSTSTPTASALGSVSRSYQLDVPTNGDCEAGTDFEAEDEPTGESPPSSRFYLMNRPYFIRRRP</sequence>
<dbReference type="OrthoDB" id="3946700at2759"/>
<evidence type="ECO:0000313" key="3">
    <source>
        <dbReference type="EMBL" id="KAB8303085.1"/>
    </source>
</evidence>
<feature type="region of interest" description="Disordered" evidence="2">
    <location>
        <begin position="322"/>
        <end position="354"/>
    </location>
</feature>